<dbReference type="CDD" id="cd04301">
    <property type="entry name" value="NAT_SF"/>
    <property type="match status" value="1"/>
</dbReference>
<evidence type="ECO:0000313" key="3">
    <source>
        <dbReference type="Proteomes" id="UP000316801"/>
    </source>
</evidence>
<dbReference type="EMBL" id="VJMG01000015">
    <property type="protein sequence ID" value="TRL40286.1"/>
    <property type="molecule type" value="Genomic_DNA"/>
</dbReference>
<dbReference type="InterPro" id="IPR041496">
    <property type="entry name" value="YitH/HolE_GNAT"/>
</dbReference>
<feature type="domain" description="N-acetyltransferase" evidence="1">
    <location>
        <begin position="12"/>
        <end position="142"/>
    </location>
</feature>
<dbReference type="Proteomes" id="UP000316801">
    <property type="component" value="Unassembled WGS sequence"/>
</dbReference>
<dbReference type="InterPro" id="IPR016181">
    <property type="entry name" value="Acyl_CoA_acyltransferase"/>
</dbReference>
<organism evidence="2 3">
    <name type="scientific">Rhizobium straminoryzae</name>
    <dbReference type="NCBI Taxonomy" id="1387186"/>
    <lineage>
        <taxon>Bacteria</taxon>
        <taxon>Pseudomonadati</taxon>
        <taxon>Pseudomonadota</taxon>
        <taxon>Alphaproteobacteria</taxon>
        <taxon>Hyphomicrobiales</taxon>
        <taxon>Rhizobiaceae</taxon>
        <taxon>Rhizobium/Agrobacterium group</taxon>
        <taxon>Rhizobium</taxon>
    </lineage>
</organism>
<reference evidence="2 3" key="1">
    <citation type="submission" date="2019-07" db="EMBL/GenBank/DDBJ databases">
        <title>Ln-dependent methylotrophs.</title>
        <authorList>
            <person name="Tani A."/>
        </authorList>
    </citation>
    <scope>NUCLEOTIDE SEQUENCE [LARGE SCALE GENOMIC DNA]</scope>
    <source>
        <strain evidence="2 3">SM12</strain>
    </source>
</reference>
<comment type="caution">
    <text evidence="2">The sequence shown here is derived from an EMBL/GenBank/DDBJ whole genome shotgun (WGS) entry which is preliminary data.</text>
</comment>
<dbReference type="SUPFAM" id="SSF55729">
    <property type="entry name" value="Acyl-CoA N-acyltransferases (Nat)"/>
    <property type="match status" value="1"/>
</dbReference>
<dbReference type="PANTHER" id="PTHR47237:SF2">
    <property type="entry name" value="BLL4206 PROTEIN"/>
    <property type="match status" value="1"/>
</dbReference>
<gene>
    <name evidence="2" type="ORF">FNA46_06985</name>
</gene>
<sequence length="288" mass="30961">MTRETDVDNAVIDLQAMQPEHLEGALTLSRQAGWPHRLEDWQMLLRLSEGLVVMDGQRVVATTFMTPYGVDMATINMVIVDESLRGRGIGRLLMMKALELAGDRTCRLVATEDGLPLYRKLGFVETGEIFQHQGLLAALPAPSADVGWAVGADRSQIEVLDRGAIAADRRDLISYLFAQGRFAVLKDAGVVRGYGAIRDFGRGEVIGPVVAETAAQARSLLAFIMAGRPLGTFLRVDLDGHTDLAPWLVAHGLMPVGGGIAMHRPGSVAAASCAPRIHRFALASQALG</sequence>
<dbReference type="GO" id="GO:0016747">
    <property type="term" value="F:acyltransferase activity, transferring groups other than amino-acyl groups"/>
    <property type="evidence" value="ECO:0007669"/>
    <property type="project" value="InterPro"/>
</dbReference>
<dbReference type="Gene3D" id="3.40.630.30">
    <property type="match status" value="1"/>
</dbReference>
<dbReference type="InterPro" id="IPR052729">
    <property type="entry name" value="Acyl/Acetyltrans_Enzymes"/>
</dbReference>
<dbReference type="PROSITE" id="PS51186">
    <property type="entry name" value="GNAT"/>
    <property type="match status" value="1"/>
</dbReference>
<dbReference type="Pfam" id="PF18014">
    <property type="entry name" value="Acetyltransf_18"/>
    <property type="match status" value="1"/>
</dbReference>
<protein>
    <submittedName>
        <fullName evidence="2">GNAT family N-acetyltransferase</fullName>
    </submittedName>
</protein>
<accession>A0A549TDY5</accession>
<dbReference type="InterPro" id="IPR000182">
    <property type="entry name" value="GNAT_dom"/>
</dbReference>
<dbReference type="PANTHER" id="PTHR47237">
    <property type="entry name" value="SLL0310 PROTEIN"/>
    <property type="match status" value="1"/>
</dbReference>
<keyword evidence="3" id="KW-1185">Reference proteome</keyword>
<keyword evidence="2" id="KW-0808">Transferase</keyword>
<proteinExistence type="predicted"/>
<evidence type="ECO:0000313" key="2">
    <source>
        <dbReference type="EMBL" id="TRL40286.1"/>
    </source>
</evidence>
<dbReference type="Gene3D" id="3.40.630.90">
    <property type="match status" value="1"/>
</dbReference>
<dbReference type="Pfam" id="PF13508">
    <property type="entry name" value="Acetyltransf_7"/>
    <property type="match status" value="1"/>
</dbReference>
<evidence type="ECO:0000259" key="1">
    <source>
        <dbReference type="PROSITE" id="PS51186"/>
    </source>
</evidence>
<dbReference type="AlphaFoldDB" id="A0A549TDY5"/>
<name>A0A549TDY5_9HYPH</name>